<reference evidence="4" key="2">
    <citation type="submission" date="2018-02" db="EMBL/GenBank/DDBJ databases">
        <title>Phenotypic and genomic properties of facultatively anaerobic sulfur-reducing natronoarchaea from hypersaline soda lakes.</title>
        <authorList>
            <person name="Sorokin D.Y."/>
            <person name="Kublanov I.V."/>
            <person name="Roman P."/>
            <person name="Sinninghe Damste J.S."/>
            <person name="Golyshin P.N."/>
            <person name="Rojo D."/>
            <person name="Ciordia S."/>
            <person name="Mena M.D.C."/>
            <person name="Ferrer M."/>
            <person name="Messina E."/>
            <person name="Smedile F."/>
            <person name="La Spada G."/>
            <person name="La Cono V."/>
            <person name="Yakimov M.M."/>
        </authorList>
    </citation>
    <scope>NUCLEOTIDE SEQUENCE [LARGE SCALE GENOMIC DNA]</scope>
    <source>
        <strain evidence="4">AArc-Mg</strain>
    </source>
</reference>
<dbReference type="GeneID" id="37641707"/>
<dbReference type="Pfam" id="PF01917">
    <property type="entry name" value="Flagellin_arch-type"/>
    <property type="match status" value="1"/>
</dbReference>
<sequence length="60" mass="6143">MPDSNIVTDSLDRGKVGIGTLIVFAVVVLVAVIAAGVIVYSAGLLESQATDVVSPDEPLF</sequence>
<accession>A0A346PNY5</accession>
<dbReference type="RefSeq" id="WP_117364758.1">
    <property type="nucleotide sequence ID" value="NZ_CP024047.1"/>
</dbReference>
<evidence type="ECO:0000313" key="4">
    <source>
        <dbReference type="Proteomes" id="UP000258613"/>
    </source>
</evidence>
<evidence type="ECO:0000313" key="2">
    <source>
        <dbReference type="EMBL" id="AXR78718.1"/>
    </source>
</evidence>
<accession>A0A346PGS3</accession>
<proteinExistence type="predicted"/>
<gene>
    <name evidence="2" type="ORF">AArc1_2403</name>
    <name evidence="3" type="ORF">AArcMg_1214</name>
</gene>
<dbReference type="InterPro" id="IPR002774">
    <property type="entry name" value="Flagellin_arc-type"/>
</dbReference>
<keyword evidence="1" id="KW-0812">Transmembrane</keyword>
<organism evidence="2 5">
    <name type="scientific">Natrarchaeobaculum sulfurireducens</name>
    <dbReference type="NCBI Taxonomy" id="2044521"/>
    <lineage>
        <taxon>Archaea</taxon>
        <taxon>Methanobacteriati</taxon>
        <taxon>Methanobacteriota</taxon>
        <taxon>Stenosarchaea group</taxon>
        <taxon>Halobacteria</taxon>
        <taxon>Halobacteriales</taxon>
        <taxon>Natrialbaceae</taxon>
        <taxon>Natrarchaeobaculum</taxon>
    </lineage>
</organism>
<name>A0A346PGS3_9EURY</name>
<dbReference type="GO" id="GO:0097588">
    <property type="term" value="P:archaeal or bacterial-type flagellum-dependent cell motility"/>
    <property type="evidence" value="ECO:0007669"/>
    <property type="project" value="InterPro"/>
</dbReference>
<evidence type="ECO:0000313" key="5">
    <source>
        <dbReference type="Proteomes" id="UP000258707"/>
    </source>
</evidence>
<evidence type="ECO:0000313" key="3">
    <source>
        <dbReference type="EMBL" id="AXR81230.1"/>
    </source>
</evidence>
<feature type="transmembrane region" description="Helical" evidence="1">
    <location>
        <begin position="21"/>
        <end position="42"/>
    </location>
</feature>
<dbReference type="Proteomes" id="UP000258707">
    <property type="component" value="Chromosome"/>
</dbReference>
<dbReference type="EMBL" id="CP027033">
    <property type="protein sequence ID" value="AXR81230.1"/>
    <property type="molecule type" value="Genomic_DNA"/>
</dbReference>
<dbReference type="KEGG" id="nag:AArcMg_1214"/>
<evidence type="ECO:0000256" key="1">
    <source>
        <dbReference type="SAM" id="Phobius"/>
    </source>
</evidence>
<protein>
    <recommendedName>
        <fullName evidence="6">Flagellin</fullName>
    </recommendedName>
</protein>
<reference evidence="2" key="3">
    <citation type="journal article" date="2019" name="Int. J. Syst. Evol. Microbiol.">
        <title>Natronolimnobius sulfurireducens sp. nov. and Halalkaliarchaeum desulfuricum gen. nov., sp. nov., the first sulfur-respiring alkaliphilic haloarchaea from hypersaline alkaline lakes.</title>
        <authorList>
            <person name="Sorokin D.Y."/>
            <person name="Yakimov M."/>
            <person name="Messina E."/>
            <person name="Merkel A.Y."/>
            <person name="Bale N.J."/>
            <person name="Sinninghe Damste J.S."/>
        </authorList>
    </citation>
    <scope>NUCLEOTIDE SEQUENCE</scope>
    <source>
        <strain evidence="3">AArc-Mg</strain>
        <strain evidence="2">AArc1</strain>
    </source>
</reference>
<keyword evidence="4" id="KW-1185">Reference proteome</keyword>
<dbReference type="AlphaFoldDB" id="A0A346PGS3"/>
<dbReference type="Proteomes" id="UP000258613">
    <property type="component" value="Chromosome"/>
</dbReference>
<reference evidence="5" key="1">
    <citation type="submission" date="2017-10" db="EMBL/GenBank/DDBJ databases">
        <title>Phenotypic and genomic properties of facultatively anaerobic sulfur-reducing natronoarchaea from hypersaline soda lakes.</title>
        <authorList>
            <person name="Sorokin D.Y."/>
            <person name="Kublanov I.V."/>
            <person name="Roman P."/>
            <person name="Sinninghe Damste J.S."/>
            <person name="Golyshin P.N."/>
            <person name="Rojo D."/>
            <person name="Ciordia S."/>
            <person name="Mena Md.C."/>
            <person name="Ferrer M."/>
            <person name="Messina E."/>
            <person name="Smedile F."/>
            <person name="La Spada G."/>
            <person name="La Cono V."/>
            <person name="Yakimov M.M."/>
        </authorList>
    </citation>
    <scope>NUCLEOTIDE SEQUENCE [LARGE SCALE GENOMIC DNA]</scope>
    <source>
        <strain evidence="5">AArc1</strain>
    </source>
</reference>
<keyword evidence="1" id="KW-0472">Membrane</keyword>
<keyword evidence="1" id="KW-1133">Transmembrane helix</keyword>
<dbReference type="EMBL" id="CP024047">
    <property type="protein sequence ID" value="AXR78718.1"/>
    <property type="molecule type" value="Genomic_DNA"/>
</dbReference>
<dbReference type="KEGG" id="nan:AArc1_2403"/>
<evidence type="ECO:0008006" key="6">
    <source>
        <dbReference type="Google" id="ProtNLM"/>
    </source>
</evidence>
<dbReference type="GO" id="GO:0005198">
    <property type="term" value="F:structural molecule activity"/>
    <property type="evidence" value="ECO:0007669"/>
    <property type="project" value="InterPro"/>
</dbReference>